<dbReference type="InterPro" id="IPR036222">
    <property type="entry name" value="CAP_N_sf"/>
</dbReference>
<feature type="region of interest" description="Disordered" evidence="3">
    <location>
        <begin position="24"/>
        <end position="83"/>
    </location>
</feature>
<dbReference type="GO" id="GO:0003779">
    <property type="term" value="F:actin binding"/>
    <property type="evidence" value="ECO:0007669"/>
    <property type="project" value="InterPro"/>
</dbReference>
<dbReference type="GO" id="GO:0019933">
    <property type="term" value="P:cAMP-mediated signaling"/>
    <property type="evidence" value="ECO:0007669"/>
    <property type="project" value="TreeGrafter"/>
</dbReference>
<gene>
    <name evidence="5" type="ORF">CI109_107301</name>
</gene>
<feature type="compositionally biased region" description="Polar residues" evidence="3">
    <location>
        <begin position="30"/>
        <end position="46"/>
    </location>
</feature>
<dbReference type="AlphaFoldDB" id="A0AAJ8LRM1"/>
<dbReference type="PROSITE" id="PS01088">
    <property type="entry name" value="CAP_1"/>
    <property type="match status" value="1"/>
</dbReference>
<reference evidence="5" key="2">
    <citation type="submission" date="2024-01" db="EMBL/GenBank/DDBJ databases">
        <title>Comparative genomics of Cryptococcus and Kwoniella reveals pathogenesis evolution and contrasting modes of karyotype evolution via chromosome fusion or intercentromeric recombination.</title>
        <authorList>
            <person name="Coelho M.A."/>
            <person name="David-Palma M."/>
            <person name="Shea T."/>
            <person name="Bowers K."/>
            <person name="McGinley-Smith S."/>
            <person name="Mohammad A.W."/>
            <person name="Gnirke A."/>
            <person name="Yurkov A.M."/>
            <person name="Nowrousian M."/>
            <person name="Sun S."/>
            <person name="Cuomo C.A."/>
            <person name="Heitman J."/>
        </authorList>
    </citation>
    <scope>NUCLEOTIDE SEQUENCE</scope>
    <source>
        <strain evidence="5">CBS 12478</strain>
    </source>
</reference>
<accession>A0AAJ8LRM1</accession>
<evidence type="ECO:0000256" key="2">
    <source>
        <dbReference type="RuleBase" id="RU000647"/>
    </source>
</evidence>
<dbReference type="InterPro" id="IPR018106">
    <property type="entry name" value="CAP_CS_N"/>
</dbReference>
<dbReference type="InterPro" id="IPR028417">
    <property type="entry name" value="CAP_CS_C"/>
</dbReference>
<feature type="region of interest" description="Disordered" evidence="3">
    <location>
        <begin position="254"/>
        <end position="301"/>
    </location>
</feature>
<dbReference type="GeneID" id="90830041"/>
<dbReference type="InterPro" id="IPR016098">
    <property type="entry name" value="CAP/MinC_C"/>
</dbReference>
<feature type="compositionally biased region" description="Pro residues" evidence="3">
    <location>
        <begin position="59"/>
        <end position="82"/>
    </location>
</feature>
<feature type="region of interest" description="Disordered" evidence="3">
    <location>
        <begin position="201"/>
        <end position="235"/>
    </location>
</feature>
<dbReference type="EMBL" id="CP144064">
    <property type="protein sequence ID" value="WWD22807.1"/>
    <property type="molecule type" value="Genomic_DNA"/>
</dbReference>
<dbReference type="InterPro" id="IPR036223">
    <property type="entry name" value="CAP_C_sf"/>
</dbReference>
<evidence type="ECO:0000256" key="3">
    <source>
        <dbReference type="SAM" id="MobiDB-lite"/>
    </source>
</evidence>
<name>A0AAJ8LRM1_9TREE</name>
<evidence type="ECO:0000313" key="5">
    <source>
        <dbReference type="EMBL" id="WWD22807.1"/>
    </source>
</evidence>
<dbReference type="PANTHER" id="PTHR10652:SF0">
    <property type="entry name" value="ADENYLYL CYCLASE-ASSOCIATED PROTEIN"/>
    <property type="match status" value="1"/>
</dbReference>
<dbReference type="InterPro" id="IPR013992">
    <property type="entry name" value="Adenylate_cyclase-assoc_CAP_N"/>
</dbReference>
<comment type="similarity">
    <text evidence="1 2">Belongs to the CAP family.</text>
</comment>
<evidence type="ECO:0000313" key="6">
    <source>
        <dbReference type="Proteomes" id="UP000322225"/>
    </source>
</evidence>
<dbReference type="Proteomes" id="UP000322225">
    <property type="component" value="Chromosome 14"/>
</dbReference>
<dbReference type="GO" id="GO:0005737">
    <property type="term" value="C:cytoplasm"/>
    <property type="evidence" value="ECO:0007669"/>
    <property type="project" value="TreeGrafter"/>
</dbReference>
<organism evidence="5 6">
    <name type="scientific">Kwoniella shandongensis</name>
    <dbReference type="NCBI Taxonomy" id="1734106"/>
    <lineage>
        <taxon>Eukaryota</taxon>
        <taxon>Fungi</taxon>
        <taxon>Dikarya</taxon>
        <taxon>Basidiomycota</taxon>
        <taxon>Agaricomycotina</taxon>
        <taxon>Tremellomycetes</taxon>
        <taxon>Tremellales</taxon>
        <taxon>Cryptococcaceae</taxon>
        <taxon>Kwoniella</taxon>
    </lineage>
</organism>
<evidence type="ECO:0000259" key="4">
    <source>
        <dbReference type="Pfam" id="PF08603"/>
    </source>
</evidence>
<dbReference type="InterPro" id="IPR013912">
    <property type="entry name" value="Adenylate_cyclase-assoc_CAP_C"/>
</dbReference>
<dbReference type="PROSITE" id="PS01089">
    <property type="entry name" value="CAP_2"/>
    <property type="match status" value="1"/>
</dbReference>
<dbReference type="SUPFAM" id="SSF101278">
    <property type="entry name" value="N-terminal domain of adenylylcyclase associated protein, CAP"/>
    <property type="match status" value="1"/>
</dbReference>
<reference evidence="5" key="1">
    <citation type="submission" date="2017-08" db="EMBL/GenBank/DDBJ databases">
        <authorList>
            <person name="Cuomo C."/>
            <person name="Billmyre B."/>
            <person name="Heitman J."/>
        </authorList>
    </citation>
    <scope>NUCLEOTIDE SEQUENCE</scope>
    <source>
        <strain evidence="5">CBS 12478</strain>
    </source>
</reference>
<keyword evidence="6" id="KW-1185">Reference proteome</keyword>
<dbReference type="InterPro" id="IPR001837">
    <property type="entry name" value="Adenylate_cyclase-assoc_CAP"/>
</dbReference>
<feature type="compositionally biased region" description="Low complexity" evidence="3">
    <location>
        <begin position="204"/>
        <end position="218"/>
    </location>
</feature>
<dbReference type="Gene3D" id="2.160.20.70">
    <property type="match status" value="1"/>
</dbReference>
<dbReference type="SUPFAM" id="SSF69340">
    <property type="entry name" value="C-terminal domain of adenylylcyclase associated protein"/>
    <property type="match status" value="1"/>
</dbReference>
<dbReference type="RefSeq" id="XP_065824079.1">
    <property type="nucleotide sequence ID" value="XM_065968007.1"/>
</dbReference>
<proteinExistence type="inferred from homology"/>
<dbReference type="GO" id="GO:0008179">
    <property type="term" value="F:adenylate cyclase binding"/>
    <property type="evidence" value="ECO:0007669"/>
    <property type="project" value="TreeGrafter"/>
</dbReference>
<sequence>MTGAAQGMHSLSTILKRLEAVTSRLEDVAESQSSPAPTSSLRSPTANAHDALSGHVASTPPPPPPPAPPVPAPASAPTPEPLTPAVQAYHDEILTGALKEFLSKASEIGGPVEQHAKAIQAIVEAKDKLGRSKEGREWGILFNVLGEGVPAWGWVQVVSTRVTILSERNPAAVAWTKAFAFLLDALQSYVKQWHTTGVAWNPKGSPAPATAPTTINAAPSPPPPPPASATTAATPAAGGAAALLADLNRGGSVTSGLRKVDASQQTHKNPELRAGSSVSDNAKKAPPLKPKPGSAPAKKPAKLELEDGNKWIIITGTIPTIQIDATDSGQVYLSKETMETIEIITSKTSSINISVPTGADGDFEERPVPEQLKSRIVGGKLVTEIVEHAG</sequence>
<dbReference type="PANTHER" id="PTHR10652">
    <property type="entry name" value="ADENYLYL CYCLASE-ASSOCIATED PROTEIN"/>
    <property type="match status" value="1"/>
</dbReference>
<feature type="domain" description="Adenylate cyclase-associated CAP C-terminal" evidence="4">
    <location>
        <begin position="312"/>
        <end position="388"/>
    </location>
</feature>
<protein>
    <recommendedName>
        <fullName evidence="2">Adenylyl cyclase-associated protein</fullName>
    </recommendedName>
</protein>
<dbReference type="Pfam" id="PF01213">
    <property type="entry name" value="CAP_N-CM"/>
    <property type="match status" value="1"/>
</dbReference>
<dbReference type="Gene3D" id="1.25.40.330">
    <property type="entry name" value="Adenylate cyclase-associated CAP, N-terminal domain"/>
    <property type="match status" value="1"/>
</dbReference>
<evidence type="ECO:0000256" key="1">
    <source>
        <dbReference type="ARBA" id="ARBA00007659"/>
    </source>
</evidence>
<dbReference type="Pfam" id="PF08603">
    <property type="entry name" value="CAP_C"/>
    <property type="match status" value="1"/>
</dbReference>
<dbReference type="GO" id="GO:0007015">
    <property type="term" value="P:actin filament organization"/>
    <property type="evidence" value="ECO:0007669"/>
    <property type="project" value="TreeGrafter"/>
</dbReference>
<dbReference type="KEGG" id="ksn:90830041"/>